<dbReference type="PANTHER" id="PTHR10039:SF14">
    <property type="entry name" value="NACHT DOMAIN-CONTAINING PROTEIN"/>
    <property type="match status" value="1"/>
</dbReference>
<keyword evidence="3" id="KW-0067">ATP-binding</keyword>
<dbReference type="PANTHER" id="PTHR10039">
    <property type="entry name" value="AMELOGENIN"/>
    <property type="match status" value="1"/>
</dbReference>
<dbReference type="InterPro" id="IPR027417">
    <property type="entry name" value="P-loop_NTPase"/>
</dbReference>
<dbReference type="Pfam" id="PF07714">
    <property type="entry name" value="PK_Tyr_Ser-Thr"/>
    <property type="match status" value="1"/>
</dbReference>
<dbReference type="PROSITE" id="PS50011">
    <property type="entry name" value="PROTEIN_KINASE_DOM"/>
    <property type="match status" value="1"/>
</dbReference>
<keyword evidence="3" id="KW-0547">Nucleotide-binding</keyword>
<evidence type="ECO:0000313" key="6">
    <source>
        <dbReference type="Proteomes" id="UP001430848"/>
    </source>
</evidence>
<evidence type="ECO:0000256" key="2">
    <source>
        <dbReference type="ARBA" id="ARBA00022737"/>
    </source>
</evidence>
<feature type="binding site" evidence="3">
    <location>
        <position position="191"/>
    </location>
    <ligand>
        <name>ATP</name>
        <dbReference type="ChEBI" id="CHEBI:30616"/>
    </ligand>
</feature>
<accession>A0ABR1NLZ8</accession>
<dbReference type="Pfam" id="PF24883">
    <property type="entry name" value="NPHP3_N"/>
    <property type="match status" value="1"/>
</dbReference>
<dbReference type="EMBL" id="JAKNSF020000219">
    <property type="protein sequence ID" value="KAK7706411.1"/>
    <property type="molecule type" value="Genomic_DNA"/>
</dbReference>
<feature type="domain" description="Protein kinase" evidence="4">
    <location>
        <begin position="152"/>
        <end position="467"/>
    </location>
</feature>
<reference evidence="5 6" key="1">
    <citation type="submission" date="2024-02" db="EMBL/GenBank/DDBJ databases">
        <title>De novo assembly and annotation of 12 fungi associated with fruit tree decline syndrome in Ontario, Canada.</title>
        <authorList>
            <person name="Sulman M."/>
            <person name="Ellouze W."/>
            <person name="Ilyukhin E."/>
        </authorList>
    </citation>
    <scope>NUCLEOTIDE SEQUENCE [LARGE SCALE GENOMIC DNA]</scope>
    <source>
        <strain evidence="5 6">M169</strain>
    </source>
</reference>
<evidence type="ECO:0000259" key="4">
    <source>
        <dbReference type="PROSITE" id="PS50011"/>
    </source>
</evidence>
<dbReference type="InterPro" id="IPR056884">
    <property type="entry name" value="NPHP3-like_N"/>
</dbReference>
<comment type="caution">
    <text evidence="5">The sequence shown here is derived from an EMBL/GenBank/DDBJ whole genome shotgun (WGS) entry which is preliminary data.</text>
</comment>
<organism evidence="5 6">
    <name type="scientific">Diaporthe eres</name>
    <name type="common">Phomopsis oblonga</name>
    <dbReference type="NCBI Taxonomy" id="83184"/>
    <lineage>
        <taxon>Eukaryota</taxon>
        <taxon>Fungi</taxon>
        <taxon>Dikarya</taxon>
        <taxon>Ascomycota</taxon>
        <taxon>Pezizomycotina</taxon>
        <taxon>Sordariomycetes</taxon>
        <taxon>Sordariomycetidae</taxon>
        <taxon>Diaporthales</taxon>
        <taxon>Diaporthaceae</taxon>
        <taxon>Diaporthe</taxon>
        <taxon>Diaporthe eres species complex</taxon>
    </lineage>
</organism>
<evidence type="ECO:0000256" key="1">
    <source>
        <dbReference type="ARBA" id="ARBA00008171"/>
    </source>
</evidence>
<gene>
    <name evidence="5" type="ORF">SLS63_013974</name>
</gene>
<evidence type="ECO:0000313" key="5">
    <source>
        <dbReference type="EMBL" id="KAK7706411.1"/>
    </source>
</evidence>
<proteinExistence type="inferred from homology"/>
<keyword evidence="6" id="KW-1185">Reference proteome</keyword>
<keyword evidence="2" id="KW-0677">Repeat</keyword>
<name>A0ABR1NLZ8_DIAER</name>
<dbReference type="Gene3D" id="3.40.50.300">
    <property type="entry name" value="P-loop containing nucleotide triphosphate hydrolases"/>
    <property type="match status" value="1"/>
</dbReference>
<dbReference type="SUPFAM" id="SSF52540">
    <property type="entry name" value="P-loop containing nucleoside triphosphate hydrolases"/>
    <property type="match status" value="1"/>
</dbReference>
<evidence type="ECO:0000256" key="3">
    <source>
        <dbReference type="PROSITE-ProRule" id="PRU10141"/>
    </source>
</evidence>
<dbReference type="InterPro" id="IPR000719">
    <property type="entry name" value="Prot_kinase_dom"/>
</dbReference>
<dbReference type="Proteomes" id="UP001430848">
    <property type="component" value="Unassembled WGS sequence"/>
</dbReference>
<dbReference type="InterPro" id="IPR017441">
    <property type="entry name" value="Protein_kinase_ATP_BS"/>
</dbReference>
<sequence length="1083" mass="123965">MASGVHGVRAHIGALREKIEVNLVMSISERRFLPIEKSQEIFTLSAVKDALQELNCKPEDRINLANVIHENGTALFAMLIDIWQEDLIINFRKHGVLDNQLPLNKTRAQEIVGPVIAHRLVSEVQWKFLPFVFPQRMWECRLHIADPMILPFVSCEQIGFGAFGDVEKIGISPSQQNFSDERAAEVYVVRKRLKAGGCEDDFEREDKCLRLLNGLRHPSIVPFWGSYTHKKEHYFLFPCIETDLGKFLISESRHGEFRWDFTFYAALTGLASALAKTHRLVLEEEEHGIRVEAIGYHHDLRPPNVLVSHDSFILADFGLGSLKDAESLSHTPYKPISGDYIAPECTNMEEIPQTVNRAIDVWAFGCLILEVVTYMLRGLDGIKTFRRKRLTPGRLPQWKDSGFYKPQAQGGIKQEVMDWIEELTRHTTATSTENHLLKLGLDALQADPGKRPTMDQIYRRLAGASMLKHFESVEDIFEGIRGAEVPGTSKEHHHLESLRLAQERFVIWGRVLSLREIGIPGRYEELPGETIKVVTSLFHLLQEELEGRASGESTSLRSFQDNMDRSVKELWDFLPSDLVTMANDLLHQDASGHDLHEQVLSSSHTFHDETDTSGNTLLREFKDLAGSFKGGLPDSVSLDELIRTKSIDDVYDIIDDLQNTQELRNLSKMEQCLERLRGYTQIMDDTIRGTSEYAAFIWGPLGFLLRRSRTFDTAYIAVIDATAKIGEALPDFHTPDALLRQNTQSKEILVLLFKDVLDFYSWMYIFDRSWPNLWELIKEVSSHIWRLTRLMRTEISLEHIHREHEFRKTALEHFRKQASETRRQDFDRIKTSLRPREYNESLYELRAERSGGTGNWLFRAGKTVLASTVVDHLKSLQSLTCFAFLTYKDEKISALSIMHSLIFQLAERDDERVVVVCDSMGEELKSNLISATHLLKSLILHAGSVCLVVDGVDEISKSERGRMVTELLGLVKSCDGLRVIFSSRPEADLTRTLDDTAVVIQVHEHNEQNIEWYVKESTQKMFKDRGILRRDHDEIKKLLAPIARRAKGMFLYARLIMNMAVNMYDLSEIRNELAVLPENLDDA</sequence>
<dbReference type="InterPro" id="IPR011009">
    <property type="entry name" value="Kinase-like_dom_sf"/>
</dbReference>
<dbReference type="SUPFAM" id="SSF56112">
    <property type="entry name" value="Protein kinase-like (PK-like)"/>
    <property type="match status" value="1"/>
</dbReference>
<dbReference type="InterPro" id="IPR001245">
    <property type="entry name" value="Ser-Thr/Tyr_kinase_cat_dom"/>
</dbReference>
<protein>
    <recommendedName>
        <fullName evidence="4">Protein kinase domain-containing protein</fullName>
    </recommendedName>
</protein>
<dbReference type="Gene3D" id="1.10.510.10">
    <property type="entry name" value="Transferase(Phosphotransferase) domain 1"/>
    <property type="match status" value="1"/>
</dbReference>
<dbReference type="PROSITE" id="PS00107">
    <property type="entry name" value="PROTEIN_KINASE_ATP"/>
    <property type="match status" value="1"/>
</dbReference>
<comment type="similarity">
    <text evidence="1">Belongs to the protein kinase superfamily. TKL Ser/Thr protein kinase family. ROCO subfamily.</text>
</comment>